<protein>
    <submittedName>
        <fullName evidence="2">Anti-sigma factor</fullName>
    </submittedName>
    <submittedName>
        <fullName evidence="3">Anti-sigma-K factor RskA</fullName>
    </submittedName>
</protein>
<evidence type="ECO:0000313" key="4">
    <source>
        <dbReference type="Proteomes" id="UP000183417"/>
    </source>
</evidence>
<dbReference type="AlphaFoldDB" id="A0A1H3GTC9"/>
<dbReference type="Proteomes" id="UP000595064">
    <property type="component" value="Chromosome"/>
</dbReference>
<dbReference type="Proteomes" id="UP000183417">
    <property type="component" value="Unassembled WGS sequence"/>
</dbReference>
<reference evidence="2 5" key="2">
    <citation type="submission" date="2020-12" db="EMBL/GenBank/DDBJ databases">
        <title>FDA dAtabase for Regulatory Grade micrObial Sequences (FDA-ARGOS): Supporting development and validation of Infectious Disease Dx tests.</title>
        <authorList>
            <person name="Sproer C."/>
            <person name="Gronow S."/>
            <person name="Severitt S."/>
            <person name="Schroder I."/>
            <person name="Tallon L."/>
            <person name="Sadzewicz L."/>
            <person name="Zhao X."/>
            <person name="Boylan J."/>
            <person name="Ott S."/>
            <person name="Bowen H."/>
            <person name="Vavikolanu K."/>
            <person name="Mehta A."/>
            <person name="Aluvathingal J."/>
            <person name="Nadendla S."/>
            <person name="Lowell S."/>
            <person name="Myers T."/>
            <person name="Yan Y."/>
            <person name="Sichtig H."/>
        </authorList>
    </citation>
    <scope>NUCLEOTIDE SEQUENCE [LARGE SCALE GENOMIC DNA]</scope>
    <source>
        <strain evidence="2 5">FDAARGOS_890</strain>
    </source>
</reference>
<dbReference type="Pfam" id="PF10099">
    <property type="entry name" value="RskA_C"/>
    <property type="match status" value="1"/>
</dbReference>
<evidence type="ECO:0000313" key="2">
    <source>
        <dbReference type="EMBL" id="QPS81048.1"/>
    </source>
</evidence>
<name>A0A1H3GTC9_9BURK</name>
<keyword evidence="5" id="KW-1185">Reference proteome</keyword>
<dbReference type="InterPro" id="IPR051474">
    <property type="entry name" value="Anti-sigma-K/W_factor"/>
</dbReference>
<dbReference type="GO" id="GO:0006417">
    <property type="term" value="P:regulation of translation"/>
    <property type="evidence" value="ECO:0007669"/>
    <property type="project" value="TreeGrafter"/>
</dbReference>
<dbReference type="InterPro" id="IPR018764">
    <property type="entry name" value="RskA_C"/>
</dbReference>
<dbReference type="EMBL" id="FNPE01000002">
    <property type="protein sequence ID" value="SDY06300.1"/>
    <property type="molecule type" value="Genomic_DNA"/>
</dbReference>
<dbReference type="GeneID" id="94690708"/>
<evidence type="ECO:0000313" key="3">
    <source>
        <dbReference type="EMBL" id="SDY06300.1"/>
    </source>
</evidence>
<dbReference type="GO" id="GO:0016989">
    <property type="term" value="F:sigma factor antagonist activity"/>
    <property type="evidence" value="ECO:0007669"/>
    <property type="project" value="TreeGrafter"/>
</dbReference>
<evidence type="ECO:0000259" key="1">
    <source>
        <dbReference type="Pfam" id="PF10099"/>
    </source>
</evidence>
<accession>A0A1H3GTC9</accession>
<feature type="domain" description="Anti-sigma K factor RskA C-terminal" evidence="1">
    <location>
        <begin position="116"/>
        <end position="264"/>
    </location>
</feature>
<reference evidence="3 4" key="1">
    <citation type="submission" date="2016-10" db="EMBL/GenBank/DDBJ databases">
        <authorList>
            <person name="de Groot N.N."/>
        </authorList>
    </citation>
    <scope>NUCLEOTIDE SEQUENCE [LARGE SCALE GENOMIC DNA]</scope>
    <source>
        <strain evidence="3 4">LMG 24775</strain>
    </source>
</reference>
<proteinExistence type="predicted"/>
<sequence>MNISRHPELLDRLAAAYALGTLRGAARRRFEQLARDQAPVRAAALLWQGRWSALSEMQAPVRPDDAVWVRIDNLLQAEKARAAQPHRRRAVDGQGLDERAKSGVGRALAWWRGAALLGACATVAAVAVGLWSHQDLRQSGERQLAVLRNQLQAAQVALQATPQIQYVAVLADDKADASMLVTFDPGKNSLVLQRVGDFHEAADKSLQLWALPPQGGPQSLGVLGRDKLVKLTAAAAEVQGVPALAISLEPKGGVPSQTGPTGPVLFKGALIRRDL</sequence>
<dbReference type="PANTHER" id="PTHR37461:SF1">
    <property type="entry name" value="ANTI-SIGMA-K FACTOR RSKA"/>
    <property type="match status" value="1"/>
</dbReference>
<dbReference type="KEGG" id="dla:I6G47_29450"/>
<organism evidence="3 4">
    <name type="scientific">Delftia lacustris</name>
    <dbReference type="NCBI Taxonomy" id="558537"/>
    <lineage>
        <taxon>Bacteria</taxon>
        <taxon>Pseudomonadati</taxon>
        <taxon>Pseudomonadota</taxon>
        <taxon>Betaproteobacteria</taxon>
        <taxon>Burkholderiales</taxon>
        <taxon>Comamonadaceae</taxon>
        <taxon>Delftia</taxon>
    </lineage>
</organism>
<evidence type="ECO:0000313" key="5">
    <source>
        <dbReference type="Proteomes" id="UP000595064"/>
    </source>
</evidence>
<dbReference type="GO" id="GO:0005886">
    <property type="term" value="C:plasma membrane"/>
    <property type="evidence" value="ECO:0007669"/>
    <property type="project" value="InterPro"/>
</dbReference>
<dbReference type="EMBL" id="CP065748">
    <property type="protein sequence ID" value="QPS81048.1"/>
    <property type="molecule type" value="Genomic_DNA"/>
</dbReference>
<dbReference type="RefSeq" id="WP_016451141.1">
    <property type="nucleotide sequence ID" value="NZ_AP025556.1"/>
</dbReference>
<gene>
    <name evidence="2" type="ORF">I6G47_29450</name>
    <name evidence="3" type="ORF">SAMN05421547_102344</name>
</gene>
<dbReference type="PANTHER" id="PTHR37461">
    <property type="entry name" value="ANTI-SIGMA-K FACTOR RSKA"/>
    <property type="match status" value="1"/>
</dbReference>